<dbReference type="Pfam" id="PF13439">
    <property type="entry name" value="Glyco_transf_4"/>
    <property type="match status" value="1"/>
</dbReference>
<keyword evidence="1" id="KW-0808">Transferase</keyword>
<evidence type="ECO:0000313" key="5">
    <source>
        <dbReference type="Proteomes" id="UP000231214"/>
    </source>
</evidence>
<accession>A0A2M6XB43</accession>
<dbReference type="Gene3D" id="3.40.50.2000">
    <property type="entry name" value="Glycogen Phosphorylase B"/>
    <property type="match status" value="2"/>
</dbReference>
<name>A0A2M6XB43_9BACT</name>
<protein>
    <recommendedName>
        <fullName evidence="6">Glycosyltransferase family 1 protein</fullName>
    </recommendedName>
</protein>
<comment type="caution">
    <text evidence="4">The sequence shown here is derived from an EMBL/GenBank/DDBJ whole genome shotgun (WGS) entry which is preliminary data.</text>
</comment>
<reference evidence="5" key="1">
    <citation type="submission" date="2017-09" db="EMBL/GenBank/DDBJ databases">
        <title>Depth-based differentiation of microbial function through sediment-hosted aquifers and enrichment of novel symbionts in the deep terrestrial subsurface.</title>
        <authorList>
            <person name="Probst A.J."/>
            <person name="Ladd B."/>
            <person name="Jarett J.K."/>
            <person name="Geller-Mcgrath D.E."/>
            <person name="Sieber C.M.K."/>
            <person name="Emerson J.B."/>
            <person name="Anantharaman K."/>
            <person name="Thomas B.C."/>
            <person name="Malmstrom R."/>
            <person name="Stieglmeier M."/>
            <person name="Klingl A."/>
            <person name="Woyke T."/>
            <person name="Ryan C.M."/>
            <person name="Banfield J.F."/>
        </authorList>
    </citation>
    <scope>NUCLEOTIDE SEQUENCE [LARGE SCALE GENOMIC DNA]</scope>
</reference>
<dbReference type="InterPro" id="IPR001296">
    <property type="entry name" value="Glyco_trans_1"/>
</dbReference>
<feature type="domain" description="Glycosyl transferase family 1" evidence="2">
    <location>
        <begin position="199"/>
        <end position="348"/>
    </location>
</feature>
<dbReference type="CDD" id="cd03809">
    <property type="entry name" value="GT4_MtfB-like"/>
    <property type="match status" value="1"/>
</dbReference>
<dbReference type="GO" id="GO:0009103">
    <property type="term" value="P:lipopolysaccharide biosynthetic process"/>
    <property type="evidence" value="ECO:0007669"/>
    <property type="project" value="TreeGrafter"/>
</dbReference>
<dbReference type="PANTHER" id="PTHR46401">
    <property type="entry name" value="GLYCOSYLTRANSFERASE WBBK-RELATED"/>
    <property type="match status" value="1"/>
</dbReference>
<dbReference type="SUPFAM" id="SSF53756">
    <property type="entry name" value="UDP-Glycosyltransferase/glycogen phosphorylase"/>
    <property type="match status" value="1"/>
</dbReference>
<organism evidence="4 5">
    <name type="scientific">Candidatus Shapirobacteria bacterium CG09_land_8_20_14_0_10_49_15</name>
    <dbReference type="NCBI Taxonomy" id="1974482"/>
    <lineage>
        <taxon>Bacteria</taxon>
        <taxon>Candidatus Shapironibacteriota</taxon>
    </lineage>
</organism>
<dbReference type="EMBL" id="PEZK01000020">
    <property type="protein sequence ID" value="PIU02231.1"/>
    <property type="molecule type" value="Genomic_DNA"/>
</dbReference>
<evidence type="ECO:0000313" key="4">
    <source>
        <dbReference type="EMBL" id="PIU02231.1"/>
    </source>
</evidence>
<proteinExistence type="predicted"/>
<evidence type="ECO:0000259" key="2">
    <source>
        <dbReference type="Pfam" id="PF00534"/>
    </source>
</evidence>
<evidence type="ECO:0008006" key="6">
    <source>
        <dbReference type="Google" id="ProtNLM"/>
    </source>
</evidence>
<feature type="domain" description="Glycosyltransferase subfamily 4-like N-terminal" evidence="3">
    <location>
        <begin position="16"/>
        <end position="176"/>
    </location>
</feature>
<dbReference type="InterPro" id="IPR028098">
    <property type="entry name" value="Glyco_trans_4-like_N"/>
</dbReference>
<dbReference type="PANTHER" id="PTHR46401:SF2">
    <property type="entry name" value="GLYCOSYLTRANSFERASE WBBK-RELATED"/>
    <property type="match status" value="1"/>
</dbReference>
<gene>
    <name evidence="4" type="ORF">COT66_01175</name>
</gene>
<dbReference type="AlphaFoldDB" id="A0A2M6XB43"/>
<evidence type="ECO:0000259" key="3">
    <source>
        <dbReference type="Pfam" id="PF13439"/>
    </source>
</evidence>
<dbReference type="GO" id="GO:0016757">
    <property type="term" value="F:glycosyltransferase activity"/>
    <property type="evidence" value="ECO:0007669"/>
    <property type="project" value="InterPro"/>
</dbReference>
<evidence type="ECO:0000256" key="1">
    <source>
        <dbReference type="ARBA" id="ARBA00022679"/>
    </source>
</evidence>
<dbReference type="Pfam" id="PF00534">
    <property type="entry name" value="Glycos_transf_1"/>
    <property type="match status" value="1"/>
</dbReference>
<sequence length="374" mass="43723">MKVVIDARMYGLEHAGIGRYVSSLIEEIAKQDKKNKYFILLRRKYFRNLQFSNSHFQTILADWPHYSWQEQIFLPLLLFKLRPDLVHFPHFNVPLLYGGKQVVTIHDLIKHHSRGQATTTKAAWLYWPKYWVYRWLMGRVVRRAKQIITVSRWTKKELQNYYPAAAKKITVVYNGVGSLFADHRQRQLQSEDVLEKYQVKRPYLIYTGSLYPHKNVRRLVLAVRKIGINLVVVSSRNVFWRRFRHQVRQLQTEKLVNLVGFVPDEELVVLYRQAEAFVFPSLLEGFGLPGLEAMSVGTPVMAANAAALPEIYGPAALYFNPQDTDQLVQKINSLLNNPKIKERLIERGLEQVKKYSWVTTARQTIKIYESCFGL</sequence>
<dbReference type="Proteomes" id="UP000231214">
    <property type="component" value="Unassembled WGS sequence"/>
</dbReference>